<dbReference type="InterPro" id="IPR050539">
    <property type="entry name" value="ThrE_Dicarb/AminoAcid_Exp"/>
</dbReference>
<evidence type="ECO:0000313" key="11">
    <source>
        <dbReference type="Proteomes" id="UP000287872"/>
    </source>
</evidence>
<accession>A0A401UJI0</accession>
<dbReference type="PANTHER" id="PTHR34390:SF1">
    <property type="entry name" value="SUCCINATE TRANSPORTER SUBUNIT YJJB-RELATED"/>
    <property type="match status" value="1"/>
</dbReference>
<comment type="similarity">
    <text evidence="7">Belongs to the ThrE exporter (TC 2.A.79) family.</text>
</comment>
<dbReference type="EMBL" id="BHYK01000005">
    <property type="protein sequence ID" value="GCD09655.1"/>
    <property type="molecule type" value="Genomic_DNA"/>
</dbReference>
<comment type="caution">
    <text evidence="10">The sequence shown here is derived from an EMBL/GenBank/DDBJ whole genome shotgun (WGS) entry which is preliminary data.</text>
</comment>
<evidence type="ECO:0000256" key="1">
    <source>
        <dbReference type="ARBA" id="ARBA00004651"/>
    </source>
</evidence>
<dbReference type="Proteomes" id="UP000287872">
    <property type="component" value="Unassembled WGS sequence"/>
</dbReference>
<keyword evidence="5 8" id="KW-1133">Transmembrane helix</keyword>
<comment type="subcellular location">
    <subcellularLocation>
        <location evidence="1">Cell membrane</location>
        <topology evidence="1">Multi-pass membrane protein</topology>
    </subcellularLocation>
</comment>
<proteinExistence type="inferred from homology"/>
<dbReference type="Pfam" id="PF12821">
    <property type="entry name" value="ThrE_2"/>
    <property type="match status" value="1"/>
</dbReference>
<feature type="transmembrane region" description="Helical" evidence="8">
    <location>
        <begin position="6"/>
        <end position="21"/>
    </location>
</feature>
<dbReference type="GO" id="GO:0005886">
    <property type="term" value="C:plasma membrane"/>
    <property type="evidence" value="ECO:0007669"/>
    <property type="project" value="UniProtKB-SubCell"/>
</dbReference>
<evidence type="ECO:0000256" key="2">
    <source>
        <dbReference type="ARBA" id="ARBA00022475"/>
    </source>
</evidence>
<keyword evidence="3" id="KW-0997">Cell inner membrane</keyword>
<evidence type="ECO:0000313" key="10">
    <source>
        <dbReference type="EMBL" id="GCD09655.1"/>
    </source>
</evidence>
<dbReference type="RefSeq" id="WP_124999263.1">
    <property type="nucleotide sequence ID" value="NZ_BHYK01000005.1"/>
</dbReference>
<keyword evidence="2" id="KW-1003">Cell membrane</keyword>
<feature type="transmembrane region" description="Helical" evidence="8">
    <location>
        <begin position="76"/>
        <end position="96"/>
    </location>
</feature>
<feature type="transmembrane region" description="Helical" evidence="8">
    <location>
        <begin position="50"/>
        <end position="69"/>
    </location>
</feature>
<sequence>MILNSFYAFLSSLGFGVLFNIRGKNLIIASIGGGLSWFTYLLSARLQPSLVFSLFLASLIGSVYSEIMARIYKSPVTLFIICAIIPLVPGGGMYYATLEAVKGNFDASLSKGVVTLFSAGAIAIGIVFVSSISTIFKKIKK</sequence>
<protein>
    <submittedName>
        <fullName evidence="10">Membrane protein</fullName>
    </submittedName>
</protein>
<keyword evidence="11" id="KW-1185">Reference proteome</keyword>
<evidence type="ECO:0000259" key="9">
    <source>
        <dbReference type="Pfam" id="PF12821"/>
    </source>
</evidence>
<organism evidence="10 11">
    <name type="scientific">Clostridium tagluense</name>
    <dbReference type="NCBI Taxonomy" id="360422"/>
    <lineage>
        <taxon>Bacteria</taxon>
        <taxon>Bacillati</taxon>
        <taxon>Bacillota</taxon>
        <taxon>Clostridia</taxon>
        <taxon>Eubacteriales</taxon>
        <taxon>Clostridiaceae</taxon>
        <taxon>Clostridium</taxon>
    </lineage>
</organism>
<gene>
    <name evidence="10" type="ORF">Ctaglu_12780</name>
</gene>
<evidence type="ECO:0000256" key="7">
    <source>
        <dbReference type="ARBA" id="ARBA00034125"/>
    </source>
</evidence>
<dbReference type="InterPro" id="IPR024528">
    <property type="entry name" value="ThrE_2"/>
</dbReference>
<evidence type="ECO:0000256" key="4">
    <source>
        <dbReference type="ARBA" id="ARBA00022692"/>
    </source>
</evidence>
<evidence type="ECO:0000256" key="8">
    <source>
        <dbReference type="SAM" id="Phobius"/>
    </source>
</evidence>
<feature type="transmembrane region" description="Helical" evidence="8">
    <location>
        <begin position="116"/>
        <end position="136"/>
    </location>
</feature>
<name>A0A401UJI0_9CLOT</name>
<dbReference type="AlphaFoldDB" id="A0A401UJI0"/>
<keyword evidence="4 8" id="KW-0812">Transmembrane</keyword>
<dbReference type="GO" id="GO:0015744">
    <property type="term" value="P:succinate transport"/>
    <property type="evidence" value="ECO:0007669"/>
    <property type="project" value="TreeGrafter"/>
</dbReference>
<evidence type="ECO:0000256" key="3">
    <source>
        <dbReference type="ARBA" id="ARBA00022519"/>
    </source>
</evidence>
<evidence type="ECO:0000256" key="5">
    <source>
        <dbReference type="ARBA" id="ARBA00022989"/>
    </source>
</evidence>
<dbReference type="GeneID" id="77242091"/>
<reference evidence="10 11" key="1">
    <citation type="submission" date="2018-11" db="EMBL/GenBank/DDBJ databases">
        <title>Genome sequencing and assembly of Clostridium tagluense strain A121.</title>
        <authorList>
            <person name="Murakami T."/>
            <person name="Segawa T."/>
            <person name="Shcherbakova V.A."/>
            <person name="Mori H."/>
            <person name="Yoshimura Y."/>
        </authorList>
    </citation>
    <scope>NUCLEOTIDE SEQUENCE [LARGE SCALE GENOMIC DNA]</scope>
    <source>
        <strain evidence="10 11">A121</strain>
    </source>
</reference>
<dbReference type="PANTHER" id="PTHR34390">
    <property type="entry name" value="UPF0442 PROTEIN YJJB-RELATED"/>
    <property type="match status" value="1"/>
</dbReference>
<evidence type="ECO:0000256" key="6">
    <source>
        <dbReference type="ARBA" id="ARBA00023136"/>
    </source>
</evidence>
<dbReference type="OrthoDB" id="9810047at2"/>
<keyword evidence="6 8" id="KW-0472">Membrane</keyword>
<feature type="domain" description="Threonine/Serine exporter ThrE" evidence="9">
    <location>
        <begin position="5"/>
        <end position="132"/>
    </location>
</feature>